<dbReference type="Gene3D" id="3.40.50.10320">
    <property type="entry name" value="LmbE-like"/>
    <property type="match status" value="1"/>
</dbReference>
<dbReference type="SUPFAM" id="SSF102588">
    <property type="entry name" value="LmbE-like"/>
    <property type="match status" value="1"/>
</dbReference>
<comment type="similarity">
    <text evidence="1">Belongs to the PIGL family.</text>
</comment>
<name>A0AA89BRH9_PINIB</name>
<dbReference type="EMBL" id="VSWD01000013">
    <property type="protein sequence ID" value="KAK3084744.1"/>
    <property type="molecule type" value="Genomic_DNA"/>
</dbReference>
<dbReference type="InterPro" id="IPR024078">
    <property type="entry name" value="LmbE-like_dom_sf"/>
</dbReference>
<dbReference type="PANTHER" id="PTHR12993">
    <property type="entry name" value="N-ACETYLGLUCOSAMINYL-PHOSPHATIDYLINOSITOL DE-N-ACETYLASE-RELATED"/>
    <property type="match status" value="1"/>
</dbReference>
<evidence type="ECO:0000313" key="3">
    <source>
        <dbReference type="EMBL" id="KAK3084744.1"/>
    </source>
</evidence>
<evidence type="ECO:0000313" key="4">
    <source>
        <dbReference type="Proteomes" id="UP001186944"/>
    </source>
</evidence>
<organism evidence="3 4">
    <name type="scientific">Pinctada imbricata</name>
    <name type="common">Atlantic pearl-oyster</name>
    <name type="synonym">Pinctada martensii</name>
    <dbReference type="NCBI Taxonomy" id="66713"/>
    <lineage>
        <taxon>Eukaryota</taxon>
        <taxon>Metazoa</taxon>
        <taxon>Spiralia</taxon>
        <taxon>Lophotrochozoa</taxon>
        <taxon>Mollusca</taxon>
        <taxon>Bivalvia</taxon>
        <taxon>Autobranchia</taxon>
        <taxon>Pteriomorphia</taxon>
        <taxon>Pterioida</taxon>
        <taxon>Pterioidea</taxon>
        <taxon>Pteriidae</taxon>
        <taxon>Pinctada</taxon>
    </lineage>
</organism>
<gene>
    <name evidence="3" type="ORF">FSP39_018202</name>
</gene>
<dbReference type="InterPro" id="IPR003737">
    <property type="entry name" value="GlcNAc_PI_deacetylase-related"/>
</dbReference>
<dbReference type="GO" id="GO:0005783">
    <property type="term" value="C:endoplasmic reticulum"/>
    <property type="evidence" value="ECO:0007669"/>
    <property type="project" value="TreeGrafter"/>
</dbReference>
<sequence length="214" mass="24673">MVLGRKFKRSKRLGSKVNMVESTGNFYGLGTIRSREILKSCAILGIPESHVHIFNDSSLPDSPVADWPISKIQDIILPVIYYLQPHSVITFDDYGVSGHKNHIAISKALRYVNFFYTFIRAFSLESCPLYRKYTSIIDLPLSFMVSDHMAVVSPLGFIRGLRAMLSHRSQMEWFRYLYILFSRYMLINTLQEIHHHGNYLWSSAAMETGKQQSK</sequence>
<proteinExistence type="inferred from homology"/>
<dbReference type="PANTHER" id="PTHR12993:SF11">
    <property type="entry name" value="N-ACETYLGLUCOSAMINYL-PHOSPHATIDYLINOSITOL DE-N-ACETYLASE"/>
    <property type="match status" value="1"/>
</dbReference>
<dbReference type="AlphaFoldDB" id="A0AA89BRH9"/>
<dbReference type="Pfam" id="PF02585">
    <property type="entry name" value="PIG-L"/>
    <property type="match status" value="1"/>
</dbReference>
<dbReference type="Proteomes" id="UP001186944">
    <property type="component" value="Unassembled WGS sequence"/>
</dbReference>
<evidence type="ECO:0000256" key="2">
    <source>
        <dbReference type="ARBA" id="ARBA00012176"/>
    </source>
</evidence>
<reference evidence="3" key="1">
    <citation type="submission" date="2019-08" db="EMBL/GenBank/DDBJ databases">
        <title>The improved chromosome-level genome for the pearl oyster Pinctada fucata martensii using PacBio sequencing and Hi-C.</title>
        <authorList>
            <person name="Zheng Z."/>
        </authorList>
    </citation>
    <scope>NUCLEOTIDE SEQUENCE</scope>
    <source>
        <strain evidence="3">ZZ-2019</strain>
        <tissue evidence="3">Adductor muscle</tissue>
    </source>
</reference>
<protein>
    <recommendedName>
        <fullName evidence="2">N-acetylglucosaminylphosphatidylinositol deacetylase</fullName>
        <ecNumber evidence="2">3.5.1.89</ecNumber>
    </recommendedName>
</protein>
<accession>A0AA89BRH9</accession>
<comment type="caution">
    <text evidence="3">The sequence shown here is derived from an EMBL/GenBank/DDBJ whole genome shotgun (WGS) entry which is preliminary data.</text>
</comment>
<dbReference type="GO" id="GO:0000225">
    <property type="term" value="F:N-acetylglucosaminylphosphatidylinositol deacetylase activity"/>
    <property type="evidence" value="ECO:0007669"/>
    <property type="project" value="UniProtKB-EC"/>
</dbReference>
<dbReference type="EC" id="3.5.1.89" evidence="2"/>
<keyword evidence="4" id="KW-1185">Reference proteome</keyword>
<evidence type="ECO:0000256" key="1">
    <source>
        <dbReference type="ARBA" id="ARBA00006066"/>
    </source>
</evidence>